<dbReference type="Proteomes" id="UP000693946">
    <property type="component" value="Linkage Group LG15"/>
</dbReference>
<keyword evidence="1" id="KW-0732">Signal</keyword>
<sequence>MYFSTVLLIFSCVHRYCEKSNVPCFLHTFPYSLTKESSSTLHLSLLQVARPVTTKTRGPLVLTKGTDCPTGSDRKTRRRCHVCHRPVRPLHYCPACTDCMKGISCQ</sequence>
<keyword evidence="3" id="KW-1185">Reference proteome</keyword>
<comment type="caution">
    <text evidence="2">The sequence shown here is derived from an EMBL/GenBank/DDBJ whole genome shotgun (WGS) entry which is preliminary data.</text>
</comment>
<evidence type="ECO:0000313" key="3">
    <source>
        <dbReference type="Proteomes" id="UP000693946"/>
    </source>
</evidence>
<accession>A0AAV6S632</accession>
<dbReference type="AlphaFoldDB" id="A0AAV6S632"/>
<organism evidence="2 3">
    <name type="scientific">Solea senegalensis</name>
    <name type="common">Senegalese sole</name>
    <dbReference type="NCBI Taxonomy" id="28829"/>
    <lineage>
        <taxon>Eukaryota</taxon>
        <taxon>Metazoa</taxon>
        <taxon>Chordata</taxon>
        <taxon>Craniata</taxon>
        <taxon>Vertebrata</taxon>
        <taxon>Euteleostomi</taxon>
        <taxon>Actinopterygii</taxon>
        <taxon>Neopterygii</taxon>
        <taxon>Teleostei</taxon>
        <taxon>Neoteleostei</taxon>
        <taxon>Acanthomorphata</taxon>
        <taxon>Carangaria</taxon>
        <taxon>Pleuronectiformes</taxon>
        <taxon>Pleuronectoidei</taxon>
        <taxon>Soleidae</taxon>
        <taxon>Solea</taxon>
    </lineage>
</organism>
<feature type="signal peptide" evidence="1">
    <location>
        <begin position="1"/>
        <end position="19"/>
    </location>
</feature>
<feature type="chain" id="PRO_5043338868" description="PiggyBac transposable element-derived protein 4 C-terminal zinc-ribbon domain-containing protein" evidence="1">
    <location>
        <begin position="20"/>
        <end position="106"/>
    </location>
</feature>
<protein>
    <recommendedName>
        <fullName evidence="4">PiggyBac transposable element-derived protein 4 C-terminal zinc-ribbon domain-containing protein</fullName>
    </recommendedName>
</protein>
<gene>
    <name evidence="2" type="ORF">JOB18_020536</name>
</gene>
<reference evidence="2 3" key="1">
    <citation type="journal article" date="2021" name="Sci. Rep.">
        <title>Chromosome anchoring in Senegalese sole (Solea senegalensis) reveals sex-associated markers and genome rearrangements in flatfish.</title>
        <authorList>
            <person name="Guerrero-Cozar I."/>
            <person name="Gomez-Garrido J."/>
            <person name="Berbel C."/>
            <person name="Martinez-Blanch J.F."/>
            <person name="Alioto T."/>
            <person name="Claros M.G."/>
            <person name="Gagnaire P.A."/>
            <person name="Manchado M."/>
        </authorList>
    </citation>
    <scope>NUCLEOTIDE SEQUENCE [LARGE SCALE GENOMIC DNA]</scope>
    <source>
        <strain evidence="2">Sse05_10M</strain>
    </source>
</reference>
<name>A0AAV6S632_SOLSE</name>
<proteinExistence type="predicted"/>
<evidence type="ECO:0000256" key="1">
    <source>
        <dbReference type="SAM" id="SignalP"/>
    </source>
</evidence>
<evidence type="ECO:0008006" key="4">
    <source>
        <dbReference type="Google" id="ProtNLM"/>
    </source>
</evidence>
<evidence type="ECO:0000313" key="2">
    <source>
        <dbReference type="EMBL" id="KAG7512115.1"/>
    </source>
</evidence>
<dbReference type="EMBL" id="JAGKHQ010000007">
    <property type="protein sequence ID" value="KAG7512115.1"/>
    <property type="molecule type" value="Genomic_DNA"/>
</dbReference>